<keyword evidence="2" id="KW-0238">DNA-binding</keyword>
<dbReference type="InterPro" id="IPR018060">
    <property type="entry name" value="HTH_AraC"/>
</dbReference>
<dbReference type="SUPFAM" id="SSF46689">
    <property type="entry name" value="Homeodomain-like"/>
    <property type="match status" value="2"/>
</dbReference>
<dbReference type="Proteomes" id="UP001597180">
    <property type="component" value="Unassembled WGS sequence"/>
</dbReference>
<dbReference type="PANTHER" id="PTHR43280">
    <property type="entry name" value="ARAC-FAMILY TRANSCRIPTIONAL REGULATOR"/>
    <property type="match status" value="1"/>
</dbReference>
<dbReference type="SUPFAM" id="SSF51215">
    <property type="entry name" value="Regulatory protein AraC"/>
    <property type="match status" value="1"/>
</dbReference>
<feature type="domain" description="HTH araC/xylS-type" evidence="4">
    <location>
        <begin position="184"/>
        <end position="280"/>
    </location>
</feature>
<comment type="caution">
    <text evidence="5">The sequence shown here is derived from an EMBL/GenBank/DDBJ whole genome shotgun (WGS) entry which is preliminary data.</text>
</comment>
<dbReference type="SMART" id="SM00342">
    <property type="entry name" value="HTH_ARAC"/>
    <property type="match status" value="1"/>
</dbReference>
<dbReference type="EMBL" id="JBHTLU010000034">
    <property type="protein sequence ID" value="MFD1223475.1"/>
    <property type="molecule type" value="Genomic_DNA"/>
</dbReference>
<name>A0ABW3URR8_9BACL</name>
<sequence>MQEFAQEFADTMYFTPDETDKALGLWLVRSGRNKAKPNYNAGPRASGHYSMHFVRSGTVRLQYDDTTVFLNKGDMFCLFPDLIYSYRPANLDIVLEMTWLGIHGPQAPILLSLAGISPDKPYARGVVTSEVELTLQHFWSAGALHPGRTRFMFLSLLYQLFDLMQRQTNPAAETHRDSQKEWIQKSLDYMNTHYCEPIDVHHVAQHVGIHRSYFSKVFTEHLGLTPVKYLIKLRMNKAMELLKETPLTVAEIAYTLHYSDAASFSRSFSLYFGAPPSRFR</sequence>
<organism evidence="5 6">
    <name type="scientific">Paenibacillus vulneris</name>
    <dbReference type="NCBI Taxonomy" id="1133364"/>
    <lineage>
        <taxon>Bacteria</taxon>
        <taxon>Bacillati</taxon>
        <taxon>Bacillota</taxon>
        <taxon>Bacilli</taxon>
        <taxon>Bacillales</taxon>
        <taxon>Paenibacillaceae</taxon>
        <taxon>Paenibacillus</taxon>
    </lineage>
</organism>
<keyword evidence="3" id="KW-0804">Transcription</keyword>
<dbReference type="Pfam" id="PF02311">
    <property type="entry name" value="AraC_binding"/>
    <property type="match status" value="1"/>
</dbReference>
<dbReference type="Gene3D" id="1.10.10.60">
    <property type="entry name" value="Homeodomain-like"/>
    <property type="match status" value="2"/>
</dbReference>
<dbReference type="Pfam" id="PF12833">
    <property type="entry name" value="HTH_18"/>
    <property type="match status" value="1"/>
</dbReference>
<dbReference type="InterPro" id="IPR009057">
    <property type="entry name" value="Homeodomain-like_sf"/>
</dbReference>
<accession>A0ABW3URR8</accession>
<dbReference type="RefSeq" id="WP_345590539.1">
    <property type="nucleotide sequence ID" value="NZ_BAABJG010000022.1"/>
</dbReference>
<keyword evidence="1" id="KW-0805">Transcription regulation</keyword>
<reference evidence="6" key="1">
    <citation type="journal article" date="2019" name="Int. J. Syst. Evol. Microbiol.">
        <title>The Global Catalogue of Microorganisms (GCM) 10K type strain sequencing project: providing services to taxonomists for standard genome sequencing and annotation.</title>
        <authorList>
            <consortium name="The Broad Institute Genomics Platform"/>
            <consortium name="The Broad Institute Genome Sequencing Center for Infectious Disease"/>
            <person name="Wu L."/>
            <person name="Ma J."/>
        </authorList>
    </citation>
    <scope>NUCLEOTIDE SEQUENCE [LARGE SCALE GENOMIC DNA]</scope>
    <source>
        <strain evidence="6">CCUG 53270</strain>
    </source>
</reference>
<dbReference type="PROSITE" id="PS01124">
    <property type="entry name" value="HTH_ARAC_FAMILY_2"/>
    <property type="match status" value="1"/>
</dbReference>
<evidence type="ECO:0000256" key="3">
    <source>
        <dbReference type="ARBA" id="ARBA00023163"/>
    </source>
</evidence>
<protein>
    <submittedName>
        <fullName evidence="5">AraC family transcriptional regulator</fullName>
    </submittedName>
</protein>
<dbReference type="InterPro" id="IPR003313">
    <property type="entry name" value="AraC-bd"/>
</dbReference>
<gene>
    <name evidence="5" type="ORF">ACFQ4B_25460</name>
</gene>
<dbReference type="InterPro" id="IPR037923">
    <property type="entry name" value="HTH-like"/>
</dbReference>
<proteinExistence type="predicted"/>
<evidence type="ECO:0000313" key="5">
    <source>
        <dbReference type="EMBL" id="MFD1223475.1"/>
    </source>
</evidence>
<dbReference type="PANTHER" id="PTHR43280:SF28">
    <property type="entry name" value="HTH-TYPE TRANSCRIPTIONAL ACTIVATOR RHAS"/>
    <property type="match status" value="1"/>
</dbReference>
<evidence type="ECO:0000313" key="6">
    <source>
        <dbReference type="Proteomes" id="UP001597180"/>
    </source>
</evidence>
<evidence type="ECO:0000256" key="2">
    <source>
        <dbReference type="ARBA" id="ARBA00023125"/>
    </source>
</evidence>
<keyword evidence="6" id="KW-1185">Reference proteome</keyword>
<evidence type="ECO:0000256" key="1">
    <source>
        <dbReference type="ARBA" id="ARBA00023015"/>
    </source>
</evidence>
<evidence type="ECO:0000259" key="4">
    <source>
        <dbReference type="PROSITE" id="PS01124"/>
    </source>
</evidence>